<name>A0A512D5B0_9MICO</name>
<proteinExistence type="predicted"/>
<organism evidence="1 2">
    <name type="scientific">Terrabacter aerolatus</name>
    <dbReference type="NCBI Taxonomy" id="422442"/>
    <lineage>
        <taxon>Bacteria</taxon>
        <taxon>Bacillati</taxon>
        <taxon>Actinomycetota</taxon>
        <taxon>Actinomycetes</taxon>
        <taxon>Micrococcales</taxon>
        <taxon>Intrasporangiaceae</taxon>
        <taxon>Terrabacter</taxon>
    </lineage>
</organism>
<comment type="caution">
    <text evidence="1">The sequence shown here is derived from an EMBL/GenBank/DDBJ whole genome shotgun (WGS) entry which is preliminary data.</text>
</comment>
<dbReference type="RefSeq" id="WP_147068020.1">
    <property type="nucleotide sequence ID" value="NZ_BAAARO010000019.1"/>
</dbReference>
<evidence type="ECO:0000313" key="2">
    <source>
        <dbReference type="Proteomes" id="UP000321534"/>
    </source>
</evidence>
<reference evidence="1 2" key="1">
    <citation type="submission" date="2019-07" db="EMBL/GenBank/DDBJ databases">
        <title>Whole genome shotgun sequence of Terrabacter aerolatus NBRC 106305.</title>
        <authorList>
            <person name="Hosoyama A."/>
            <person name="Uohara A."/>
            <person name="Ohji S."/>
            <person name="Ichikawa N."/>
        </authorList>
    </citation>
    <scope>NUCLEOTIDE SEQUENCE [LARGE SCALE GENOMIC DNA]</scope>
    <source>
        <strain evidence="1 2">NBRC 106305</strain>
    </source>
</reference>
<dbReference type="AlphaFoldDB" id="A0A512D5B0"/>
<dbReference type="EMBL" id="BJYX01000023">
    <property type="protein sequence ID" value="GEO31632.1"/>
    <property type="molecule type" value="Genomic_DNA"/>
</dbReference>
<dbReference type="OrthoDB" id="4866443at2"/>
<dbReference type="Proteomes" id="UP000321534">
    <property type="component" value="Unassembled WGS sequence"/>
</dbReference>
<sequence>MATYSIDTALSGSVGSDVTADVTSQLAGLDDMRLTLAGDNTVHTDSSVALAPVTTTSTVASTAELDTTSKLDSTSAVDTTSKIDSAAVVDLRPVAVDSCVRLELAPPPATEVSTPYEQQWSWSVLGLEVFAVTVRGRTSTHVRPVPGGPVVIDL</sequence>
<keyword evidence="2" id="KW-1185">Reference proteome</keyword>
<protein>
    <submittedName>
        <fullName evidence="1">Uncharacterized protein</fullName>
    </submittedName>
</protein>
<accession>A0A512D5B0</accession>
<gene>
    <name evidence="1" type="ORF">TAE01_34420</name>
</gene>
<evidence type="ECO:0000313" key="1">
    <source>
        <dbReference type="EMBL" id="GEO31632.1"/>
    </source>
</evidence>